<dbReference type="EMBL" id="JACXVP010000011">
    <property type="protein sequence ID" value="KAG5576872.1"/>
    <property type="molecule type" value="Genomic_DNA"/>
</dbReference>
<evidence type="ECO:0000256" key="1">
    <source>
        <dbReference type="SAM" id="MobiDB-lite"/>
    </source>
</evidence>
<keyword evidence="3" id="KW-1185">Reference proteome</keyword>
<proteinExistence type="predicted"/>
<feature type="region of interest" description="Disordered" evidence="1">
    <location>
        <begin position="125"/>
        <end position="199"/>
    </location>
</feature>
<protein>
    <submittedName>
        <fullName evidence="2">Uncharacterized protein</fullName>
    </submittedName>
</protein>
<comment type="caution">
    <text evidence="2">The sequence shown here is derived from an EMBL/GenBank/DDBJ whole genome shotgun (WGS) entry which is preliminary data.</text>
</comment>
<organism evidence="2 3">
    <name type="scientific">Solanum commersonii</name>
    <name type="common">Commerson's wild potato</name>
    <name type="synonym">Commerson's nightshade</name>
    <dbReference type="NCBI Taxonomy" id="4109"/>
    <lineage>
        <taxon>Eukaryota</taxon>
        <taxon>Viridiplantae</taxon>
        <taxon>Streptophyta</taxon>
        <taxon>Embryophyta</taxon>
        <taxon>Tracheophyta</taxon>
        <taxon>Spermatophyta</taxon>
        <taxon>Magnoliopsida</taxon>
        <taxon>eudicotyledons</taxon>
        <taxon>Gunneridae</taxon>
        <taxon>Pentapetalae</taxon>
        <taxon>asterids</taxon>
        <taxon>lamiids</taxon>
        <taxon>Solanales</taxon>
        <taxon>Solanaceae</taxon>
        <taxon>Solanoideae</taxon>
        <taxon>Solaneae</taxon>
        <taxon>Solanum</taxon>
    </lineage>
</organism>
<feature type="compositionally biased region" description="Basic residues" evidence="1">
    <location>
        <begin position="133"/>
        <end position="144"/>
    </location>
</feature>
<evidence type="ECO:0000313" key="2">
    <source>
        <dbReference type="EMBL" id="KAG5576872.1"/>
    </source>
</evidence>
<evidence type="ECO:0000313" key="3">
    <source>
        <dbReference type="Proteomes" id="UP000824120"/>
    </source>
</evidence>
<name>A0A9J5WPC7_SOLCO</name>
<accession>A0A9J5WPC7</accession>
<sequence length="349" mass="40054">MRIGLRTLFSDERTLEDSLENHEPMFDRTPIVGLPHRRMVHISNKGKEKVTEETPTRQYSTRGATQKFMNDAIKANKVSTIESRRRRKSGLQEKVVPDEGVVEVSNEQEDCATVSEDIISAVEKRRKETLGKKKEKPKNKKPSGKRATVSKKGNNKVKETSKRKRELSPNTDELFGKSESEPEEGPSSKSKKVMAEKKGSKEGIVNNLRDFYYNAEFIEDGSINTGAGNKILHLNKERLGEILKVPREGIRSVKLLKGDYQLLFKFVNKDLLPRFEKRTFSSMTDLFLMEHDMGYGYFLTKVFKHLDIPLKARTIRTVKQSFSMITLVEFECMEGRTWNLSKMSELVVK</sequence>
<dbReference type="Proteomes" id="UP000824120">
    <property type="component" value="Chromosome 11"/>
</dbReference>
<reference evidence="2 3" key="1">
    <citation type="submission" date="2020-09" db="EMBL/GenBank/DDBJ databases">
        <title>De no assembly of potato wild relative species, Solanum commersonii.</title>
        <authorList>
            <person name="Cho K."/>
        </authorList>
    </citation>
    <scope>NUCLEOTIDE SEQUENCE [LARGE SCALE GENOMIC DNA]</scope>
    <source>
        <strain evidence="2">LZ3.2</strain>
        <tissue evidence="2">Leaf</tissue>
    </source>
</reference>
<gene>
    <name evidence="2" type="ORF">H5410_057006</name>
</gene>
<dbReference type="OrthoDB" id="1303972at2759"/>
<dbReference type="AlphaFoldDB" id="A0A9J5WPC7"/>